<dbReference type="PATRIC" id="fig|28087.4.peg.3331"/>
<reference evidence="1 2" key="1">
    <citation type="submission" date="2015-11" db="EMBL/GenBank/DDBJ databases">
        <title>Genomic analysis of 38 Legionella species identifies large and diverse effector repertoires.</title>
        <authorList>
            <person name="Burstein D."/>
            <person name="Amaro F."/>
            <person name="Zusman T."/>
            <person name="Lifshitz Z."/>
            <person name="Cohen O."/>
            <person name="Gilbert J.A."/>
            <person name="Pupko T."/>
            <person name="Shuman H.A."/>
            <person name="Segal G."/>
        </authorList>
    </citation>
    <scope>NUCLEOTIDE SEQUENCE [LARGE SCALE GENOMIC DNA]</scope>
    <source>
        <strain evidence="1 2">Mt.St.Helens-4</strain>
    </source>
</reference>
<dbReference type="AlphaFoldDB" id="A0A0W0YBH2"/>
<sequence length="127" mass="14088">MLQKLGLGVLCIMTSLTTNTYAMERHPLQQGATIEYELPSKDPQEFVNYMFWTIEAKCKIITEDENDDLLVEALAKQGKVNDAPLSKGHFLQITVHPDQILKLSADSGAKVKITNLGEHTVKAICST</sequence>
<evidence type="ECO:0000313" key="1">
    <source>
        <dbReference type="EMBL" id="KTD54282.1"/>
    </source>
</evidence>
<evidence type="ECO:0000313" key="2">
    <source>
        <dbReference type="Proteomes" id="UP000054621"/>
    </source>
</evidence>
<protein>
    <submittedName>
        <fullName evidence="1">Uncharacterized protein</fullName>
    </submittedName>
</protein>
<comment type="caution">
    <text evidence="1">The sequence shown here is derived from an EMBL/GenBank/DDBJ whole genome shotgun (WGS) entry which is preliminary data.</text>
</comment>
<dbReference type="Proteomes" id="UP000054621">
    <property type="component" value="Unassembled WGS sequence"/>
</dbReference>
<dbReference type="RefSeq" id="WP_027271585.1">
    <property type="nucleotide sequence ID" value="NZ_CAAAJE010000020.1"/>
</dbReference>
<dbReference type="OrthoDB" id="5641564at2"/>
<name>A0A0W0YBH2_9GAMM</name>
<organism evidence="1 2">
    <name type="scientific">Legionella sainthelensi</name>
    <dbReference type="NCBI Taxonomy" id="28087"/>
    <lineage>
        <taxon>Bacteria</taxon>
        <taxon>Pseudomonadati</taxon>
        <taxon>Pseudomonadota</taxon>
        <taxon>Gammaproteobacteria</taxon>
        <taxon>Legionellales</taxon>
        <taxon>Legionellaceae</taxon>
        <taxon>Legionella</taxon>
    </lineage>
</organism>
<dbReference type="EMBL" id="LNYV01000037">
    <property type="protein sequence ID" value="KTD54282.1"/>
    <property type="molecule type" value="Genomic_DNA"/>
</dbReference>
<proteinExistence type="predicted"/>
<dbReference type="eggNOG" id="ENOG5030PB0">
    <property type="taxonomic scope" value="Bacteria"/>
</dbReference>
<accession>A0A0W0YBH2</accession>
<gene>
    <name evidence="1" type="ORF">Lsai_3104</name>
</gene>